<keyword evidence="11" id="KW-1185">Reference proteome</keyword>
<dbReference type="Pfam" id="PF07715">
    <property type="entry name" value="Plug"/>
    <property type="match status" value="1"/>
</dbReference>
<name>A0ABW5NVN6_9FLAO</name>
<feature type="domain" description="TonB-dependent receptor plug" evidence="9">
    <location>
        <begin position="59"/>
        <end position="161"/>
    </location>
</feature>
<evidence type="ECO:0000256" key="8">
    <source>
        <dbReference type="SAM" id="SignalP"/>
    </source>
</evidence>
<keyword evidence="3 7" id="KW-1134">Transmembrane beta strand</keyword>
<evidence type="ECO:0000313" key="10">
    <source>
        <dbReference type="EMBL" id="MFD2602944.1"/>
    </source>
</evidence>
<dbReference type="EMBL" id="JBHUMD010000026">
    <property type="protein sequence ID" value="MFD2602944.1"/>
    <property type="molecule type" value="Genomic_DNA"/>
</dbReference>
<keyword evidence="5 7" id="KW-0472">Membrane</keyword>
<organism evidence="10 11">
    <name type="scientific">Flavobacterium suzhouense</name>
    <dbReference type="NCBI Taxonomy" id="1529638"/>
    <lineage>
        <taxon>Bacteria</taxon>
        <taxon>Pseudomonadati</taxon>
        <taxon>Bacteroidota</taxon>
        <taxon>Flavobacteriia</taxon>
        <taxon>Flavobacteriales</taxon>
        <taxon>Flavobacteriaceae</taxon>
        <taxon>Flavobacterium</taxon>
    </lineage>
</organism>
<dbReference type="Proteomes" id="UP001597480">
    <property type="component" value="Unassembled WGS sequence"/>
</dbReference>
<protein>
    <submittedName>
        <fullName evidence="10">SusC/RagA family TonB-linked outer membrane protein</fullName>
    </submittedName>
</protein>
<evidence type="ECO:0000313" key="11">
    <source>
        <dbReference type="Proteomes" id="UP001597480"/>
    </source>
</evidence>
<dbReference type="Gene3D" id="2.170.130.10">
    <property type="entry name" value="TonB-dependent receptor, plug domain"/>
    <property type="match status" value="1"/>
</dbReference>
<evidence type="ECO:0000256" key="7">
    <source>
        <dbReference type="PROSITE-ProRule" id="PRU01360"/>
    </source>
</evidence>
<keyword evidence="6 7" id="KW-0998">Cell outer membrane</keyword>
<dbReference type="InterPro" id="IPR023997">
    <property type="entry name" value="TonB-dep_OMP_SusC/RagA_CS"/>
</dbReference>
<dbReference type="SUPFAM" id="SSF56935">
    <property type="entry name" value="Porins"/>
    <property type="match status" value="1"/>
</dbReference>
<evidence type="ECO:0000256" key="2">
    <source>
        <dbReference type="ARBA" id="ARBA00022448"/>
    </source>
</evidence>
<accession>A0ABW5NVN6</accession>
<comment type="caution">
    <text evidence="10">The sequence shown here is derived from an EMBL/GenBank/DDBJ whole genome shotgun (WGS) entry which is preliminary data.</text>
</comment>
<evidence type="ECO:0000256" key="1">
    <source>
        <dbReference type="ARBA" id="ARBA00004571"/>
    </source>
</evidence>
<evidence type="ECO:0000256" key="6">
    <source>
        <dbReference type="ARBA" id="ARBA00023237"/>
    </source>
</evidence>
<dbReference type="InterPro" id="IPR037066">
    <property type="entry name" value="Plug_dom_sf"/>
</dbReference>
<comment type="similarity">
    <text evidence="7">Belongs to the TonB-dependent receptor family.</text>
</comment>
<dbReference type="Gene3D" id="2.40.170.20">
    <property type="entry name" value="TonB-dependent receptor, beta-barrel domain"/>
    <property type="match status" value="1"/>
</dbReference>
<proteinExistence type="inferred from homology"/>
<comment type="subcellular location">
    <subcellularLocation>
        <location evidence="1 7">Cell outer membrane</location>
        <topology evidence="1 7">Multi-pass membrane protein</topology>
    </subcellularLocation>
</comment>
<dbReference type="InterPro" id="IPR036942">
    <property type="entry name" value="Beta-barrel_TonB_sf"/>
</dbReference>
<feature type="chain" id="PRO_5045773020" evidence="8">
    <location>
        <begin position="20"/>
        <end position="944"/>
    </location>
</feature>
<dbReference type="RefSeq" id="WP_379821452.1">
    <property type="nucleotide sequence ID" value="NZ_JBHUMD010000026.1"/>
</dbReference>
<evidence type="ECO:0000256" key="4">
    <source>
        <dbReference type="ARBA" id="ARBA00022692"/>
    </source>
</evidence>
<dbReference type="InterPro" id="IPR012910">
    <property type="entry name" value="Plug_dom"/>
</dbReference>
<feature type="signal peptide" evidence="8">
    <location>
        <begin position="1"/>
        <end position="19"/>
    </location>
</feature>
<evidence type="ECO:0000256" key="5">
    <source>
        <dbReference type="ARBA" id="ARBA00023136"/>
    </source>
</evidence>
<keyword evidence="4 7" id="KW-0812">Transmembrane</keyword>
<keyword evidence="8" id="KW-0732">Signal</keyword>
<keyword evidence="2 7" id="KW-0813">Transport</keyword>
<dbReference type="NCBIfam" id="TIGR04057">
    <property type="entry name" value="SusC_RagA_signa"/>
    <property type="match status" value="1"/>
</dbReference>
<sequence>MKKTLLHISFSLLTVPLFAQVPPTAQQPNDSIFNDSIFFKNQMQEVVVIGYGTKKAGAVTGSVSQIKAADIVRTPAQSAMQAIQGKAAGVSITTNDEPGANPTVRIRGLGTITGARDPLYVIDGIETSGLNGLNPTDIASIDILKDASSLAIYGQKGSNGVVIITTKKGKKGEMKISYDAYYGQKYIQRKVDMADSYKYAYYNNYALGSSSYFNFNQPYNTNWLDEITGTGEVINNAISVSGAGENSSYYFSASNYKEKGILNGTKFERTNVLLKNEFRMMDDKLKISPFVNLSIAKNSPKPLSAFTNAYKQAPIVPVRFANGRWGQPLRDPSTGLVAIDGSDRFNTVANPVAQLANVDEKNRNVVLIGSVNAELKLLKDLKVTSNFGATSEWAQGYTYTPTRDVWLTQNPSKDIDDYIALFPNNPVINTLQQRRSSFYRWNWDNYFTYDKAFGNHNINAVLGMSRTTTNISESLNATRQDVPLQSNYWTLNFSSYNGNGTDPILPGNVVQNSATTPVVSLAYFARVEYDYNKKYLVSASIRREGISTFQEDKRWDYFPSVSAGWIISQEDFMSNNKFFNNLKLRGGYGQVGNGYGSRPLNLLLFQPGAQYPLGASSAPNPGSIVPGQVDPNLTWEVMSEIDFGLDFSILDSRLSGVIDLYSRRSDDLILPIAVPEVISPDDVYLNSGVVTNKGAELSLRWQDNIGDGFNYWVGGNFSYNKNELKEVNNIFFGDYVGGNLGNGVDTKQVLVGQPLGTFYVYDVTGYTSDGNLQLSTNKVAAGSYLPKYTYGINLGFNYENIDFSVDAYGVGGNKLYNGKKAQRQQNENIENELLDSFWTPSTPNAANPKPFNDRPLASTYYVEKGDYLRINNITLGYTLPQVFKGINKMRFYVTATNPFLFTKFSGFSPEISGSDNGNPLGTAGIELDAYPTNKTFLFGLNVSL</sequence>
<reference evidence="11" key="1">
    <citation type="journal article" date="2019" name="Int. J. Syst. Evol. Microbiol.">
        <title>The Global Catalogue of Microorganisms (GCM) 10K type strain sequencing project: providing services to taxonomists for standard genome sequencing and annotation.</title>
        <authorList>
            <consortium name="The Broad Institute Genomics Platform"/>
            <consortium name="The Broad Institute Genome Sequencing Center for Infectious Disease"/>
            <person name="Wu L."/>
            <person name="Ma J."/>
        </authorList>
    </citation>
    <scope>NUCLEOTIDE SEQUENCE [LARGE SCALE GENOMIC DNA]</scope>
    <source>
        <strain evidence="11">KCTC 42107</strain>
    </source>
</reference>
<dbReference type="InterPro" id="IPR039426">
    <property type="entry name" value="TonB-dep_rcpt-like"/>
</dbReference>
<gene>
    <name evidence="10" type="ORF">ACFSR3_12820</name>
</gene>
<evidence type="ECO:0000259" key="9">
    <source>
        <dbReference type="Pfam" id="PF07715"/>
    </source>
</evidence>
<dbReference type="NCBIfam" id="TIGR04056">
    <property type="entry name" value="OMP_RagA_SusC"/>
    <property type="match status" value="1"/>
</dbReference>
<dbReference type="PROSITE" id="PS52016">
    <property type="entry name" value="TONB_DEPENDENT_REC_3"/>
    <property type="match status" value="1"/>
</dbReference>
<evidence type="ECO:0000256" key="3">
    <source>
        <dbReference type="ARBA" id="ARBA00022452"/>
    </source>
</evidence>
<dbReference type="InterPro" id="IPR023996">
    <property type="entry name" value="TonB-dep_OMP_SusC/RagA"/>
</dbReference>